<keyword evidence="2" id="KW-1185">Reference proteome</keyword>
<dbReference type="RefSeq" id="WP_318621066.1">
    <property type="nucleotide sequence ID" value="NZ_CP137642.1"/>
</dbReference>
<evidence type="ECO:0000313" key="1">
    <source>
        <dbReference type="EMBL" id="WOX57452.1"/>
    </source>
</evidence>
<organism evidence="1 2">
    <name type="scientific">Methanoculleus receptaculi</name>
    <dbReference type="NCBI Taxonomy" id="394967"/>
    <lineage>
        <taxon>Archaea</taxon>
        <taxon>Methanobacteriati</taxon>
        <taxon>Methanobacteriota</taxon>
        <taxon>Stenosarchaea group</taxon>
        <taxon>Methanomicrobia</taxon>
        <taxon>Methanomicrobiales</taxon>
        <taxon>Methanomicrobiaceae</taxon>
        <taxon>Methanoculleus</taxon>
    </lineage>
</organism>
<dbReference type="AlphaFoldDB" id="A0AAX4FUN7"/>
<proteinExistence type="predicted"/>
<dbReference type="EMBL" id="CP137642">
    <property type="protein sequence ID" value="WOX57452.1"/>
    <property type="molecule type" value="Genomic_DNA"/>
</dbReference>
<dbReference type="Pfam" id="PF10865">
    <property type="entry name" value="DUF2703"/>
    <property type="match status" value="1"/>
</dbReference>
<protein>
    <submittedName>
        <fullName evidence="1">DUF2703 domain-containing protein</fullName>
    </submittedName>
</protein>
<dbReference type="GeneID" id="85733325"/>
<sequence>MVEQELVVEWRHIGRDIENTCERCGETGRAVMDVVEEIRPILEEEGITVRVVETPLENAAIGESNSILFNGMPLEDLIEGMEVTSTPCASCACITGQDDATCRAVEYDGERYESTPPELIARAVLKALGLE</sequence>
<evidence type="ECO:0000313" key="2">
    <source>
        <dbReference type="Proteomes" id="UP001305652"/>
    </source>
</evidence>
<name>A0AAX4FUN7_9EURY</name>
<dbReference type="InterPro" id="IPR021219">
    <property type="entry name" value="DUF2703"/>
</dbReference>
<gene>
    <name evidence="1" type="ORF">R6Y96_09170</name>
</gene>
<dbReference type="Proteomes" id="UP001305652">
    <property type="component" value="Chromosome"/>
</dbReference>
<reference evidence="1 2" key="1">
    <citation type="submission" date="2023-10" db="EMBL/GenBank/DDBJ databases">
        <title>The complete genome sequence of Methanoculleus receptaculi DSM 18860.</title>
        <authorList>
            <person name="Lai S.-J."/>
            <person name="You Y.-T."/>
            <person name="Chen S.-C."/>
        </authorList>
    </citation>
    <scope>NUCLEOTIDE SEQUENCE [LARGE SCALE GENOMIC DNA]</scope>
    <source>
        <strain evidence="1 2">DSM 18860</strain>
    </source>
</reference>
<accession>A0AAX4FUN7</accession>
<dbReference type="KEGG" id="mrc:R6Y96_09170"/>